<reference evidence="1 2" key="1">
    <citation type="submission" date="2018-06" db="EMBL/GenBank/DDBJ databases">
        <authorList>
            <consortium name="Pathogen Informatics"/>
            <person name="Doyle S."/>
        </authorList>
    </citation>
    <scope>NUCLEOTIDE SEQUENCE [LARGE SCALE GENOMIC DNA]</scope>
    <source>
        <strain evidence="1 2">NCTC9617</strain>
    </source>
</reference>
<proteinExistence type="predicted"/>
<evidence type="ECO:0000313" key="2">
    <source>
        <dbReference type="Proteomes" id="UP000255167"/>
    </source>
</evidence>
<organism evidence="1 2">
    <name type="scientific">Klebsiella pneumoniae</name>
    <dbReference type="NCBI Taxonomy" id="573"/>
    <lineage>
        <taxon>Bacteria</taxon>
        <taxon>Pseudomonadati</taxon>
        <taxon>Pseudomonadota</taxon>
        <taxon>Gammaproteobacteria</taxon>
        <taxon>Enterobacterales</taxon>
        <taxon>Enterobacteriaceae</taxon>
        <taxon>Klebsiella/Raoultella group</taxon>
        <taxon>Klebsiella</taxon>
        <taxon>Klebsiella pneumoniae complex</taxon>
    </lineage>
</organism>
<dbReference type="Proteomes" id="UP000255167">
    <property type="component" value="Unassembled WGS sequence"/>
</dbReference>
<accession>A0A378F506</accession>
<protein>
    <submittedName>
        <fullName evidence="1">Uncharacterized protein</fullName>
    </submittedName>
</protein>
<evidence type="ECO:0000313" key="1">
    <source>
        <dbReference type="EMBL" id="STW40141.1"/>
    </source>
</evidence>
<dbReference type="AlphaFoldDB" id="A0A378F506"/>
<gene>
    <name evidence="1" type="ORF">NCTC9617_01676</name>
</gene>
<dbReference type="EMBL" id="UGNC01000004">
    <property type="protein sequence ID" value="STW40141.1"/>
    <property type="molecule type" value="Genomic_DNA"/>
</dbReference>
<name>A0A378F506_KLEPN</name>
<sequence length="42" mass="4422">MARYPGVVESIAKLEAEGFPIFAYDGSLGGKYPVICVVCLTG</sequence>